<sequence>MNLEQATRHVEDNLRSALTCLPARVRAERVACGPVPCDESADDEPVERFVASVDYRIHDVPPEEYGRCLDALLAWWSGNGFVVLTDARPRGLYVWVRHAVDGFQMAAQANDRGELYLTSTSPCVRSGGEPA</sequence>
<proteinExistence type="predicted"/>
<dbReference type="OrthoDB" id="3531020at2"/>
<evidence type="ECO:0000313" key="1">
    <source>
        <dbReference type="EMBL" id="TQM00216.1"/>
    </source>
</evidence>
<evidence type="ECO:0000313" key="2">
    <source>
        <dbReference type="Proteomes" id="UP000316096"/>
    </source>
</evidence>
<dbReference type="EMBL" id="VFOZ01000001">
    <property type="protein sequence ID" value="TQM00216.1"/>
    <property type="molecule type" value="Genomic_DNA"/>
</dbReference>
<reference evidence="1 2" key="1">
    <citation type="submission" date="2019-06" db="EMBL/GenBank/DDBJ databases">
        <title>Sequencing the genomes of 1000 actinobacteria strains.</title>
        <authorList>
            <person name="Klenk H.-P."/>
        </authorList>
    </citation>
    <scope>NUCLEOTIDE SEQUENCE [LARGE SCALE GENOMIC DNA]</scope>
    <source>
        <strain evidence="1 2">DSM 102200</strain>
    </source>
</reference>
<organism evidence="1 2">
    <name type="scientific">Actinoallomurus bryophytorum</name>
    <dbReference type="NCBI Taxonomy" id="1490222"/>
    <lineage>
        <taxon>Bacteria</taxon>
        <taxon>Bacillati</taxon>
        <taxon>Actinomycetota</taxon>
        <taxon>Actinomycetes</taxon>
        <taxon>Streptosporangiales</taxon>
        <taxon>Thermomonosporaceae</taxon>
        <taxon>Actinoallomurus</taxon>
    </lineage>
</organism>
<name>A0A543CSX9_9ACTN</name>
<accession>A0A543CSX9</accession>
<gene>
    <name evidence="1" type="ORF">FB559_5924</name>
</gene>
<comment type="caution">
    <text evidence="1">The sequence shown here is derived from an EMBL/GenBank/DDBJ whole genome shotgun (WGS) entry which is preliminary data.</text>
</comment>
<keyword evidence="2" id="KW-1185">Reference proteome</keyword>
<dbReference type="Proteomes" id="UP000316096">
    <property type="component" value="Unassembled WGS sequence"/>
</dbReference>
<protein>
    <submittedName>
        <fullName evidence="1">Uncharacterized protein</fullName>
    </submittedName>
</protein>
<dbReference type="RefSeq" id="WP_141959605.1">
    <property type="nucleotide sequence ID" value="NZ_VFOZ01000001.1"/>
</dbReference>
<dbReference type="AlphaFoldDB" id="A0A543CSX9"/>